<evidence type="ECO:0000256" key="3">
    <source>
        <dbReference type="ARBA" id="ARBA00022679"/>
    </source>
</evidence>
<evidence type="ECO:0000256" key="13">
    <source>
        <dbReference type="ARBA" id="ARBA00023288"/>
    </source>
</evidence>
<comment type="catalytic activity">
    <reaction evidence="18">
        <text>leukotriene C4 = leukotriene A4 + glutathione</text>
        <dbReference type="Rhea" id="RHEA:17617"/>
        <dbReference type="ChEBI" id="CHEBI:57463"/>
        <dbReference type="ChEBI" id="CHEBI:57925"/>
        <dbReference type="ChEBI" id="CHEBI:57973"/>
        <dbReference type="EC" id="4.4.1.20"/>
    </reaction>
    <physiologicalReaction direction="right-to-left" evidence="18">
        <dbReference type="Rhea" id="RHEA:17619"/>
    </physiologicalReaction>
</comment>
<evidence type="ECO:0000256" key="11">
    <source>
        <dbReference type="ARBA" id="ARBA00023139"/>
    </source>
</evidence>
<evidence type="ECO:0000256" key="17">
    <source>
        <dbReference type="ARBA" id="ARBA00043664"/>
    </source>
</evidence>
<accession>A0A131YGX4</accession>
<evidence type="ECO:0000313" key="24">
    <source>
        <dbReference type="EMBL" id="JAP77740.1"/>
    </source>
</evidence>
<dbReference type="EMBL" id="GEDV01010817">
    <property type="protein sequence ID" value="JAP77740.1"/>
    <property type="molecule type" value="Transcribed_RNA"/>
</dbReference>
<dbReference type="GO" id="GO:0004602">
    <property type="term" value="F:glutathione peroxidase activity"/>
    <property type="evidence" value="ECO:0007669"/>
    <property type="project" value="TreeGrafter"/>
</dbReference>
<evidence type="ECO:0000256" key="18">
    <source>
        <dbReference type="ARBA" id="ARBA00049298"/>
    </source>
</evidence>
<evidence type="ECO:0000256" key="22">
    <source>
        <dbReference type="ARBA" id="ARBA00076908"/>
    </source>
</evidence>
<evidence type="ECO:0000256" key="12">
    <source>
        <dbReference type="ARBA" id="ARBA00023239"/>
    </source>
</evidence>
<dbReference type="GO" id="GO:0005783">
    <property type="term" value="C:endoplasmic reticulum"/>
    <property type="evidence" value="ECO:0007669"/>
    <property type="project" value="TreeGrafter"/>
</dbReference>
<keyword evidence="3 24" id="KW-0808">Transferase</keyword>
<feature type="transmembrane region" description="Helical" evidence="23">
    <location>
        <begin position="13"/>
        <end position="32"/>
    </location>
</feature>
<dbReference type="PANTHER" id="PTHR10250:SF26">
    <property type="entry name" value="GLUTATHIONE S-TRANSFERASE 3, MITOCHONDRIAL"/>
    <property type="match status" value="1"/>
</dbReference>
<keyword evidence="10 23" id="KW-0472">Membrane</keyword>
<evidence type="ECO:0000256" key="16">
    <source>
        <dbReference type="ARBA" id="ARBA00039056"/>
    </source>
</evidence>
<evidence type="ECO:0000256" key="8">
    <source>
        <dbReference type="ARBA" id="ARBA00023098"/>
    </source>
</evidence>
<evidence type="ECO:0000256" key="14">
    <source>
        <dbReference type="ARBA" id="ARBA00037884"/>
    </source>
</evidence>
<comment type="similarity">
    <text evidence="2">Belongs to the MAPEG family.</text>
</comment>
<dbReference type="EC" id="4.4.1.20" evidence="16"/>
<protein>
    <recommendedName>
        <fullName evidence="20">Glutathione S-transferase 3, mitochondrial</fullName>
        <ecNumber evidence="16">4.4.1.20</ecNumber>
    </recommendedName>
    <alternativeName>
        <fullName evidence="21">Glutathione peroxidase MGST3</fullName>
    </alternativeName>
    <alternativeName>
        <fullName evidence="22">LTC4 synthase MGST3</fullName>
    </alternativeName>
</protein>
<dbReference type="GO" id="GO:0005635">
    <property type="term" value="C:nuclear envelope"/>
    <property type="evidence" value="ECO:0007669"/>
    <property type="project" value="TreeGrafter"/>
</dbReference>
<keyword evidence="8" id="KW-0443">Lipid metabolism</keyword>
<proteinExistence type="inferred from homology"/>
<keyword evidence="9" id="KW-0496">Mitochondrion</keyword>
<keyword evidence="12" id="KW-0456">Lyase</keyword>
<evidence type="ECO:0000256" key="21">
    <source>
        <dbReference type="ARBA" id="ARBA00075145"/>
    </source>
</evidence>
<evidence type="ECO:0000256" key="20">
    <source>
        <dbReference type="ARBA" id="ARBA00069748"/>
    </source>
</evidence>
<keyword evidence="13" id="KW-0449">Lipoprotein</keyword>
<evidence type="ECO:0000256" key="4">
    <source>
        <dbReference type="ARBA" id="ARBA00022692"/>
    </source>
</evidence>
<dbReference type="PANTHER" id="PTHR10250">
    <property type="entry name" value="MICROSOMAL GLUTATHIONE S-TRANSFERASE"/>
    <property type="match status" value="1"/>
</dbReference>
<dbReference type="InterPro" id="IPR023352">
    <property type="entry name" value="MAPEG-like_dom_sf"/>
</dbReference>
<comment type="pathway">
    <text evidence="15">Lipid metabolism; arachidonate metabolism.</text>
</comment>
<dbReference type="Gene3D" id="1.20.120.550">
    <property type="entry name" value="Membrane associated eicosanoid/glutathione metabolism-like domain"/>
    <property type="match status" value="1"/>
</dbReference>
<evidence type="ECO:0000256" key="6">
    <source>
        <dbReference type="ARBA" id="ARBA00022989"/>
    </source>
</evidence>
<evidence type="ECO:0000256" key="15">
    <source>
        <dbReference type="ARBA" id="ARBA00037916"/>
    </source>
</evidence>
<evidence type="ECO:0000256" key="10">
    <source>
        <dbReference type="ARBA" id="ARBA00023136"/>
    </source>
</evidence>
<organism evidence="24">
    <name type="scientific">Rhipicephalus appendiculatus</name>
    <name type="common">Brown ear tick</name>
    <dbReference type="NCBI Taxonomy" id="34631"/>
    <lineage>
        <taxon>Eukaryota</taxon>
        <taxon>Metazoa</taxon>
        <taxon>Ecdysozoa</taxon>
        <taxon>Arthropoda</taxon>
        <taxon>Chelicerata</taxon>
        <taxon>Arachnida</taxon>
        <taxon>Acari</taxon>
        <taxon>Parasitiformes</taxon>
        <taxon>Ixodida</taxon>
        <taxon>Ixodoidea</taxon>
        <taxon>Ixodidae</taxon>
        <taxon>Rhipicephalinae</taxon>
        <taxon>Rhipicephalus</taxon>
        <taxon>Rhipicephalus</taxon>
    </lineage>
</organism>
<dbReference type="InterPro" id="IPR001129">
    <property type="entry name" value="Membr-assoc_MAPEG"/>
</dbReference>
<dbReference type="AlphaFoldDB" id="A0A131YGX4"/>
<evidence type="ECO:0000256" key="2">
    <source>
        <dbReference type="ARBA" id="ARBA00010459"/>
    </source>
</evidence>
<evidence type="ECO:0000256" key="9">
    <source>
        <dbReference type="ARBA" id="ARBA00023128"/>
    </source>
</evidence>
<comment type="catalytic activity">
    <reaction evidence="19">
        <text>15-deoxy-Delta(12,14)-prostaglandin J2 + glutathione = 15-deoxy-Delta(12,14)-prostaglandin J2-S-(R)-glutathione</text>
        <dbReference type="Rhea" id="RHEA:75963"/>
        <dbReference type="ChEBI" id="CHEBI:57925"/>
        <dbReference type="ChEBI" id="CHEBI:85236"/>
        <dbReference type="ChEBI" id="CHEBI:194498"/>
    </reaction>
    <physiologicalReaction direction="left-to-right" evidence="19">
        <dbReference type="Rhea" id="RHEA:75964"/>
    </physiologicalReaction>
</comment>
<name>A0A131YGX4_RHIAP</name>
<comment type="subcellular location">
    <subcellularLocation>
        <location evidence="1">Mitochondrion outer membrane</location>
        <topology evidence="1">Multi-pass membrane protein</topology>
    </subcellularLocation>
</comment>
<reference evidence="24" key="1">
    <citation type="journal article" date="2016" name="Ticks Tick Borne Dis.">
        <title>De novo assembly and annotation of the salivary gland transcriptome of Rhipicephalus appendiculatus male and female ticks during blood feeding.</title>
        <authorList>
            <person name="de Castro M.H."/>
            <person name="de Klerk D."/>
            <person name="Pienaar R."/>
            <person name="Latif A.A."/>
            <person name="Rees D.J."/>
            <person name="Mans B.J."/>
        </authorList>
    </citation>
    <scope>NUCLEOTIDE SEQUENCE</scope>
    <source>
        <tissue evidence="24">Salivary glands</tissue>
    </source>
</reference>
<keyword evidence="6 23" id="KW-1133">Transmembrane helix</keyword>
<sequence length="142" mass="15804">MAAAYSLVVPKEYGYVVLVGVGSAIVNMWLAFRVGRARKQFDIKYPTMYSDTNVVFNCVQRSHQNFLESYPQFLMTLFLGGVEYPKLAACAGVVYLAGRIVYAIGYSTGDPSKRMRGSFQYFGVFTLLGLTVRQGLRTLAIV</sequence>
<comment type="catalytic activity">
    <reaction evidence="17">
        <text>(5S)-hydroperoxy-(6E,8Z,11Z,14Z)-eicosatetraenoate + 2 glutathione = (5S)-hydroxy-(6E,8Z,11Z,14Z)-eicosatetraenoate + glutathione disulfide + H2O</text>
        <dbReference type="Rhea" id="RHEA:48620"/>
        <dbReference type="ChEBI" id="CHEBI:15377"/>
        <dbReference type="ChEBI" id="CHEBI:57450"/>
        <dbReference type="ChEBI" id="CHEBI:57925"/>
        <dbReference type="ChEBI" id="CHEBI:58297"/>
        <dbReference type="ChEBI" id="CHEBI:90632"/>
    </reaction>
    <physiologicalReaction direction="left-to-right" evidence="17">
        <dbReference type="Rhea" id="RHEA:48621"/>
    </physiologicalReaction>
</comment>
<keyword evidence="7" id="KW-0560">Oxidoreductase</keyword>
<dbReference type="FunFam" id="1.20.120.550:FF:000004">
    <property type="entry name" value="Microsomal glutathione S-transferase 3"/>
    <property type="match status" value="1"/>
</dbReference>
<dbReference type="InterPro" id="IPR050997">
    <property type="entry name" value="MAPEG"/>
</dbReference>
<evidence type="ECO:0000256" key="5">
    <source>
        <dbReference type="ARBA" id="ARBA00022787"/>
    </source>
</evidence>
<dbReference type="GO" id="GO:0005741">
    <property type="term" value="C:mitochondrial outer membrane"/>
    <property type="evidence" value="ECO:0007669"/>
    <property type="project" value="UniProtKB-SubCell"/>
</dbReference>
<keyword evidence="11" id="KW-0564">Palmitate</keyword>
<evidence type="ECO:0000256" key="7">
    <source>
        <dbReference type="ARBA" id="ARBA00023002"/>
    </source>
</evidence>
<dbReference type="GO" id="GO:0006629">
    <property type="term" value="P:lipid metabolic process"/>
    <property type="evidence" value="ECO:0007669"/>
    <property type="project" value="UniProtKB-KW"/>
</dbReference>
<dbReference type="GO" id="GO:0004464">
    <property type="term" value="F:leukotriene-C4 synthase activity"/>
    <property type="evidence" value="ECO:0007669"/>
    <property type="project" value="UniProtKB-EC"/>
</dbReference>
<evidence type="ECO:0000256" key="23">
    <source>
        <dbReference type="SAM" id="Phobius"/>
    </source>
</evidence>
<dbReference type="Pfam" id="PF01124">
    <property type="entry name" value="MAPEG"/>
    <property type="match status" value="1"/>
</dbReference>
<keyword evidence="5" id="KW-1000">Mitochondrion outer membrane</keyword>
<dbReference type="GO" id="GO:0004364">
    <property type="term" value="F:glutathione transferase activity"/>
    <property type="evidence" value="ECO:0007669"/>
    <property type="project" value="TreeGrafter"/>
</dbReference>
<keyword evidence="4 23" id="KW-0812">Transmembrane</keyword>
<comment type="pathway">
    <text evidence="14">Lipid metabolism; leukotriene C4 biosynthesis.</text>
</comment>
<evidence type="ECO:0000256" key="1">
    <source>
        <dbReference type="ARBA" id="ARBA00004374"/>
    </source>
</evidence>
<evidence type="ECO:0000256" key="19">
    <source>
        <dbReference type="ARBA" id="ARBA00051411"/>
    </source>
</evidence>
<dbReference type="SUPFAM" id="SSF161084">
    <property type="entry name" value="MAPEG domain-like"/>
    <property type="match status" value="1"/>
</dbReference>
<dbReference type="GO" id="GO:0006691">
    <property type="term" value="P:leukotriene metabolic process"/>
    <property type="evidence" value="ECO:0007669"/>
    <property type="project" value="UniProtKB-ARBA"/>
</dbReference>